<feature type="transmembrane region" description="Helical" evidence="1">
    <location>
        <begin position="464"/>
        <end position="482"/>
    </location>
</feature>
<feature type="transmembrane region" description="Helical" evidence="1">
    <location>
        <begin position="146"/>
        <end position="171"/>
    </location>
</feature>
<feature type="transmembrane region" description="Helical" evidence="1">
    <location>
        <begin position="274"/>
        <end position="292"/>
    </location>
</feature>
<dbReference type="HOGENOM" id="CLU_547335_0_0_6"/>
<reference evidence="2 3" key="1">
    <citation type="submission" date="2006-02" db="EMBL/GenBank/DDBJ databases">
        <authorList>
            <person name="Moran M.A."/>
            <person name="Kjelleberg S."/>
            <person name="Egan S."/>
            <person name="Saunders N."/>
            <person name="Thomas T."/>
            <person name="Ferriera S."/>
            <person name="Johnson J."/>
            <person name="Kravitz S."/>
            <person name="Halpern A."/>
            <person name="Remington K."/>
            <person name="Beeson K."/>
            <person name="Tran B."/>
            <person name="Rogers Y.-H."/>
            <person name="Friedman R."/>
            <person name="Venter J.C."/>
        </authorList>
    </citation>
    <scope>NUCLEOTIDE SEQUENCE [LARGE SCALE GENOMIC DNA]</scope>
    <source>
        <strain evidence="2 3">D2</strain>
    </source>
</reference>
<feature type="transmembrane region" description="Helical" evidence="1">
    <location>
        <begin position="66"/>
        <end position="86"/>
    </location>
</feature>
<dbReference type="STRING" id="87626.PTD2_18535"/>
<feature type="transmembrane region" description="Helical" evidence="1">
    <location>
        <begin position="191"/>
        <end position="215"/>
    </location>
</feature>
<comment type="caution">
    <text evidence="2">The sequence shown here is derived from an EMBL/GenBank/DDBJ whole genome shotgun (WGS) entry which is preliminary data.</text>
</comment>
<evidence type="ECO:0000256" key="1">
    <source>
        <dbReference type="SAM" id="Phobius"/>
    </source>
</evidence>
<dbReference type="Proteomes" id="UP000006201">
    <property type="component" value="Unassembled WGS sequence"/>
</dbReference>
<evidence type="ECO:0008006" key="4">
    <source>
        <dbReference type="Google" id="ProtNLM"/>
    </source>
</evidence>
<feature type="transmembrane region" description="Helical" evidence="1">
    <location>
        <begin position="441"/>
        <end position="458"/>
    </location>
</feature>
<dbReference type="eggNOG" id="COG0477">
    <property type="taxonomic scope" value="Bacteria"/>
</dbReference>
<dbReference type="EMBL" id="AAOH01000005">
    <property type="protein sequence ID" value="EAR27847.1"/>
    <property type="molecule type" value="Genomic_DNA"/>
</dbReference>
<evidence type="ECO:0000313" key="2">
    <source>
        <dbReference type="EMBL" id="EAR27847.1"/>
    </source>
</evidence>
<organism evidence="2 3">
    <name type="scientific">Pseudoalteromonas tunicata D2</name>
    <dbReference type="NCBI Taxonomy" id="87626"/>
    <lineage>
        <taxon>Bacteria</taxon>
        <taxon>Pseudomonadati</taxon>
        <taxon>Pseudomonadota</taxon>
        <taxon>Gammaproteobacteria</taxon>
        <taxon>Alteromonadales</taxon>
        <taxon>Pseudoalteromonadaceae</taxon>
        <taxon>Pseudoalteromonas</taxon>
    </lineage>
</organism>
<dbReference type="OrthoDB" id="7068676at2"/>
<proteinExistence type="predicted"/>
<keyword evidence="1" id="KW-1133">Transmembrane helix</keyword>
<protein>
    <recommendedName>
        <fullName evidence="4">Oligosaccharide repeat unit polymerase</fullName>
    </recommendedName>
</protein>
<name>A4CBW0_9GAMM</name>
<keyword evidence="1" id="KW-0472">Membrane</keyword>
<evidence type="ECO:0000313" key="3">
    <source>
        <dbReference type="Proteomes" id="UP000006201"/>
    </source>
</evidence>
<feature type="transmembrane region" description="Helical" evidence="1">
    <location>
        <begin position="251"/>
        <end position="267"/>
    </location>
</feature>
<feature type="transmembrane region" description="Helical" evidence="1">
    <location>
        <begin position="227"/>
        <end position="245"/>
    </location>
</feature>
<keyword evidence="1" id="KW-0812">Transmembrane</keyword>
<sequence length="490" mass="56394">MSFIRKNNKPVDKALLLFSFILIVFYSLLRFIQSGTLIVWSFIPVMLLGVIFLYENLHTLNNRENIFSALSIFLAFGFTFFYVVPFNQIIWDYWPSILNNEGMKEWVGLWAILCIVGFFLVVVGFKSTRVKIKSNLSYHINTKKMHIPFLIGIFFCLLCQVIVLIKLGGYSGYLNSYEMRLEGSIQNYNPYAGFGFLFTFSESLPNLIAIYIVLLIKDKEWSKSVKVLLCLIVFLFLLNMLFGGLRGSRSTTIWSLFWFIVIYHNNIKKLNLKLLIGLGAGFFLFMTTYSLYKFGGIEGVQGLWDKDIKAQVFEHKYIEDSEKFALVRDAGRTDVQSFIIKTYWNEDYPLSYGRTLVAGALSFVPSFLLPNKPVTAIKEKTGIFWSDYSFTETNYTTLLAGGYGEFIINFGILFGLVFFYIFGVLISYIDGFCRALPKDGIFNLLSPIFILLSIQMLMSDSNVISQFLFRFITIPLIVLYFCPKLVKNNN</sequence>
<keyword evidence="3" id="KW-1185">Reference proteome</keyword>
<dbReference type="RefSeq" id="WP_009839679.1">
    <property type="nucleotide sequence ID" value="NZ_CH959301.1"/>
</dbReference>
<feature type="transmembrane region" description="Helical" evidence="1">
    <location>
        <begin position="38"/>
        <end position="54"/>
    </location>
</feature>
<dbReference type="AlphaFoldDB" id="A4CBW0"/>
<accession>A4CBW0</accession>
<feature type="transmembrane region" description="Helical" evidence="1">
    <location>
        <begin position="106"/>
        <end position="125"/>
    </location>
</feature>
<feature type="transmembrane region" description="Helical" evidence="1">
    <location>
        <begin position="14"/>
        <end position="32"/>
    </location>
</feature>
<feature type="transmembrane region" description="Helical" evidence="1">
    <location>
        <begin position="406"/>
        <end position="429"/>
    </location>
</feature>
<gene>
    <name evidence="2" type="ORF">PTD2_18535</name>
</gene>